<evidence type="ECO:0000256" key="4">
    <source>
        <dbReference type="ARBA" id="ARBA00024194"/>
    </source>
</evidence>
<feature type="domain" description="GST N-terminal" evidence="7">
    <location>
        <begin position="1"/>
        <end position="50"/>
    </location>
</feature>
<evidence type="ECO:0000313" key="8">
    <source>
        <dbReference type="EMBL" id="PHT68269.1"/>
    </source>
</evidence>
<dbReference type="InterPro" id="IPR011990">
    <property type="entry name" value="TPR-like_helical_dom_sf"/>
</dbReference>
<dbReference type="InterPro" id="IPR002885">
    <property type="entry name" value="PPR_rpt"/>
</dbReference>
<gene>
    <name evidence="8" type="ORF">T459_27756</name>
</gene>
<dbReference type="PROSITE" id="PS50404">
    <property type="entry name" value="GST_NTER"/>
    <property type="match status" value="1"/>
</dbReference>
<dbReference type="Gene3D" id="3.40.30.10">
    <property type="entry name" value="Glutaredoxin"/>
    <property type="match status" value="1"/>
</dbReference>
<dbReference type="Pfam" id="PF13409">
    <property type="entry name" value="GST_N_2"/>
    <property type="match status" value="1"/>
</dbReference>
<dbReference type="NCBIfam" id="TIGR00756">
    <property type="entry name" value="PPR"/>
    <property type="match status" value="1"/>
</dbReference>
<dbReference type="Gene3D" id="1.25.40.10">
    <property type="entry name" value="Tetratricopeptide repeat domain"/>
    <property type="match status" value="1"/>
</dbReference>
<evidence type="ECO:0000256" key="1">
    <source>
        <dbReference type="ARBA" id="ARBA00012452"/>
    </source>
</evidence>
<dbReference type="SUPFAM" id="SSF52833">
    <property type="entry name" value="Thioredoxin-like"/>
    <property type="match status" value="1"/>
</dbReference>
<dbReference type="EMBL" id="AYRZ02000011">
    <property type="protein sequence ID" value="PHT68269.1"/>
    <property type="molecule type" value="Genomic_DNA"/>
</dbReference>
<dbReference type="InterPro" id="IPR036249">
    <property type="entry name" value="Thioredoxin-like_sf"/>
</dbReference>
<dbReference type="InterPro" id="IPR004045">
    <property type="entry name" value="Glutathione_S-Trfase_N"/>
</dbReference>
<dbReference type="Pfam" id="PF01535">
    <property type="entry name" value="PPR"/>
    <property type="match status" value="1"/>
</dbReference>
<evidence type="ECO:0000256" key="2">
    <source>
        <dbReference type="ARBA" id="ARBA00022679"/>
    </source>
</evidence>
<evidence type="ECO:0000256" key="6">
    <source>
        <dbReference type="PROSITE-ProRule" id="PRU00708"/>
    </source>
</evidence>
<evidence type="ECO:0000259" key="7">
    <source>
        <dbReference type="PROSITE" id="PS50404"/>
    </source>
</evidence>
<dbReference type="GO" id="GO:0004364">
    <property type="term" value="F:glutathione transferase activity"/>
    <property type="evidence" value="ECO:0007669"/>
    <property type="project" value="UniProtKB-EC"/>
</dbReference>
<comment type="caution">
    <text evidence="8">The sequence shown here is derived from an EMBL/GenBank/DDBJ whole genome shotgun (WGS) entry which is preliminary data.</text>
</comment>
<reference evidence="8 9" key="1">
    <citation type="journal article" date="2014" name="Nat. Genet.">
        <title>Genome sequence of the hot pepper provides insights into the evolution of pungency in Capsicum species.</title>
        <authorList>
            <person name="Kim S."/>
            <person name="Park M."/>
            <person name="Yeom S.I."/>
            <person name="Kim Y.M."/>
            <person name="Lee J.M."/>
            <person name="Lee H.A."/>
            <person name="Seo E."/>
            <person name="Choi J."/>
            <person name="Cheong K."/>
            <person name="Kim K.T."/>
            <person name="Jung K."/>
            <person name="Lee G.W."/>
            <person name="Oh S.K."/>
            <person name="Bae C."/>
            <person name="Kim S.B."/>
            <person name="Lee H.Y."/>
            <person name="Kim S.Y."/>
            <person name="Kim M.S."/>
            <person name="Kang B.C."/>
            <person name="Jo Y.D."/>
            <person name="Yang H.B."/>
            <person name="Jeong H.J."/>
            <person name="Kang W.H."/>
            <person name="Kwon J.K."/>
            <person name="Shin C."/>
            <person name="Lim J.Y."/>
            <person name="Park J.H."/>
            <person name="Huh J.H."/>
            <person name="Kim J.S."/>
            <person name="Kim B.D."/>
            <person name="Cohen O."/>
            <person name="Paran I."/>
            <person name="Suh M.C."/>
            <person name="Lee S.B."/>
            <person name="Kim Y.K."/>
            <person name="Shin Y."/>
            <person name="Noh S.J."/>
            <person name="Park J."/>
            <person name="Seo Y.S."/>
            <person name="Kwon S.Y."/>
            <person name="Kim H.A."/>
            <person name="Park J.M."/>
            <person name="Kim H.J."/>
            <person name="Choi S.B."/>
            <person name="Bosland P.W."/>
            <person name="Reeves G."/>
            <person name="Jo S.H."/>
            <person name="Lee B.W."/>
            <person name="Cho H.T."/>
            <person name="Choi H.S."/>
            <person name="Lee M.S."/>
            <person name="Yu Y."/>
            <person name="Do Choi Y."/>
            <person name="Park B.S."/>
            <person name="van Deynze A."/>
            <person name="Ashrafi H."/>
            <person name="Hill T."/>
            <person name="Kim W.T."/>
            <person name="Pai H.S."/>
            <person name="Ahn H.K."/>
            <person name="Yeam I."/>
            <person name="Giovannoni J.J."/>
            <person name="Rose J.K."/>
            <person name="Sorensen I."/>
            <person name="Lee S.J."/>
            <person name="Kim R.W."/>
            <person name="Choi I.Y."/>
            <person name="Choi B.S."/>
            <person name="Lim J.S."/>
            <person name="Lee Y.H."/>
            <person name="Choi D."/>
        </authorList>
    </citation>
    <scope>NUCLEOTIDE SEQUENCE [LARGE SCALE GENOMIC DNA]</scope>
    <source>
        <strain evidence="9">cv. CM334</strain>
    </source>
</reference>
<evidence type="ECO:0000256" key="3">
    <source>
        <dbReference type="ARBA" id="ARBA00022737"/>
    </source>
</evidence>
<dbReference type="PANTHER" id="PTHR44420">
    <property type="entry name" value="GLUTATHIONE S-TRANSFERASE DHAR2-RELATED"/>
    <property type="match status" value="1"/>
</dbReference>
<keyword evidence="2" id="KW-0808">Transferase</keyword>
<dbReference type="PROSITE" id="PS51375">
    <property type="entry name" value="PPR"/>
    <property type="match status" value="1"/>
</dbReference>
<comment type="similarity">
    <text evidence="4">Belongs to the GST superfamily. DHAR family.</text>
</comment>
<evidence type="ECO:0000313" key="9">
    <source>
        <dbReference type="Proteomes" id="UP000222542"/>
    </source>
</evidence>
<dbReference type="STRING" id="4072.A0A2G2YEY8"/>
<dbReference type="Proteomes" id="UP000222542">
    <property type="component" value="Unassembled WGS sequence"/>
</dbReference>
<accession>A0A2G2YEY8</accession>
<sequence length="179" mass="20436">MIYVNVSNKPKWFPKVNPEGKVPVINFGDKWISDSDVIVGLLDSLSLLPRICLCVPFNLHGPHGVSRHLKYLLETNGSNPDSNGNESSQEIFSTFKDVNVVEEDEKFQLEQRILNFEARTIFDRMQSKDVVSWIAILDMYVQLGELVEACRVLDEMPERNEIFWRRGCESLHSNGPIGV</sequence>
<keyword evidence="9" id="KW-1185">Reference proteome</keyword>
<keyword evidence="3" id="KW-0677">Repeat</keyword>
<dbReference type="Gramene" id="PHT68269">
    <property type="protein sequence ID" value="PHT68269"/>
    <property type="gene ID" value="T459_27756"/>
</dbReference>
<dbReference type="AlphaFoldDB" id="A0A2G2YEY8"/>
<dbReference type="GO" id="GO:0045174">
    <property type="term" value="F:glutathione dehydrogenase (ascorbate) activity"/>
    <property type="evidence" value="ECO:0000318"/>
    <property type="project" value="GO_Central"/>
</dbReference>
<dbReference type="EC" id="2.5.1.18" evidence="1"/>
<comment type="catalytic activity">
    <reaction evidence="5">
        <text>RX + glutathione = an S-substituted glutathione + a halide anion + H(+)</text>
        <dbReference type="Rhea" id="RHEA:16437"/>
        <dbReference type="ChEBI" id="CHEBI:15378"/>
        <dbReference type="ChEBI" id="CHEBI:16042"/>
        <dbReference type="ChEBI" id="CHEBI:17792"/>
        <dbReference type="ChEBI" id="CHEBI:57925"/>
        <dbReference type="ChEBI" id="CHEBI:90779"/>
        <dbReference type="EC" id="2.5.1.18"/>
    </reaction>
</comment>
<name>A0A2G2YEY8_CAPAN</name>
<organism evidence="8 9">
    <name type="scientific">Capsicum annuum</name>
    <name type="common">Capsicum pepper</name>
    <dbReference type="NCBI Taxonomy" id="4072"/>
    <lineage>
        <taxon>Eukaryota</taxon>
        <taxon>Viridiplantae</taxon>
        <taxon>Streptophyta</taxon>
        <taxon>Embryophyta</taxon>
        <taxon>Tracheophyta</taxon>
        <taxon>Spermatophyta</taxon>
        <taxon>Magnoliopsida</taxon>
        <taxon>eudicotyledons</taxon>
        <taxon>Gunneridae</taxon>
        <taxon>Pentapetalae</taxon>
        <taxon>asterids</taxon>
        <taxon>lamiids</taxon>
        <taxon>Solanales</taxon>
        <taxon>Solanaceae</taxon>
        <taxon>Solanoideae</taxon>
        <taxon>Capsiceae</taxon>
        <taxon>Capsicum</taxon>
    </lineage>
</organism>
<dbReference type="InterPro" id="IPR044627">
    <property type="entry name" value="DHAR1/2/3/4"/>
</dbReference>
<protein>
    <recommendedName>
        <fullName evidence="1">glutathione transferase</fullName>
        <ecNumber evidence="1">2.5.1.18</ecNumber>
    </recommendedName>
</protein>
<feature type="repeat" description="PPR" evidence="6">
    <location>
        <begin position="129"/>
        <end position="163"/>
    </location>
</feature>
<dbReference type="GO" id="GO:0033355">
    <property type="term" value="P:ascorbate glutathione cycle"/>
    <property type="evidence" value="ECO:0000318"/>
    <property type="project" value="GO_Central"/>
</dbReference>
<proteinExistence type="inferred from homology"/>
<dbReference type="GO" id="GO:0080151">
    <property type="term" value="P:positive regulation of salicylic acid mediated signaling pathway"/>
    <property type="evidence" value="ECO:0000318"/>
    <property type="project" value="GO_Central"/>
</dbReference>
<evidence type="ECO:0000256" key="5">
    <source>
        <dbReference type="ARBA" id="ARBA00047960"/>
    </source>
</evidence>
<reference evidence="8 9" key="2">
    <citation type="journal article" date="2017" name="Genome Biol.">
        <title>New reference genome sequences of hot pepper reveal the massive evolution of plant disease-resistance genes by retroduplication.</title>
        <authorList>
            <person name="Kim S."/>
            <person name="Park J."/>
            <person name="Yeom S.I."/>
            <person name="Kim Y.M."/>
            <person name="Seo E."/>
            <person name="Kim K.T."/>
            <person name="Kim M.S."/>
            <person name="Lee J.M."/>
            <person name="Cheong K."/>
            <person name="Shin H.S."/>
            <person name="Kim S.B."/>
            <person name="Han K."/>
            <person name="Lee J."/>
            <person name="Park M."/>
            <person name="Lee H.A."/>
            <person name="Lee H.Y."/>
            <person name="Lee Y."/>
            <person name="Oh S."/>
            <person name="Lee J.H."/>
            <person name="Choi E."/>
            <person name="Choi E."/>
            <person name="Lee S.E."/>
            <person name="Jeon J."/>
            <person name="Kim H."/>
            <person name="Choi G."/>
            <person name="Song H."/>
            <person name="Lee J."/>
            <person name="Lee S.C."/>
            <person name="Kwon J.K."/>
            <person name="Lee H.Y."/>
            <person name="Koo N."/>
            <person name="Hong Y."/>
            <person name="Kim R.W."/>
            <person name="Kang W.H."/>
            <person name="Huh J.H."/>
            <person name="Kang B.C."/>
            <person name="Yang T.J."/>
            <person name="Lee Y.H."/>
            <person name="Bennetzen J.L."/>
            <person name="Choi D."/>
        </authorList>
    </citation>
    <scope>NUCLEOTIDE SEQUENCE [LARGE SCALE GENOMIC DNA]</scope>
    <source>
        <strain evidence="9">cv. CM334</strain>
    </source>
</reference>
<dbReference type="PANTHER" id="PTHR44420:SF2">
    <property type="entry name" value="GLUTATHIONE S-TRANSFERASE DHAR2-RELATED"/>
    <property type="match status" value="1"/>
</dbReference>